<feature type="compositionally biased region" description="Basic and acidic residues" evidence="1">
    <location>
        <begin position="19"/>
        <end position="37"/>
    </location>
</feature>
<name>A0A9D3RVD8_ANGAN</name>
<evidence type="ECO:0000313" key="3">
    <source>
        <dbReference type="Proteomes" id="UP001044222"/>
    </source>
</evidence>
<accession>A0A9D3RVD8</accession>
<reference evidence="2" key="1">
    <citation type="submission" date="2021-01" db="EMBL/GenBank/DDBJ databases">
        <title>A chromosome-scale assembly of European eel, Anguilla anguilla.</title>
        <authorList>
            <person name="Henkel C."/>
            <person name="Jong-Raadsen S.A."/>
            <person name="Dufour S."/>
            <person name="Weltzien F.-A."/>
            <person name="Palstra A.P."/>
            <person name="Pelster B."/>
            <person name="Spaink H.P."/>
            <person name="Van Den Thillart G.E."/>
            <person name="Jansen H."/>
            <person name="Zahm M."/>
            <person name="Klopp C."/>
            <person name="Cedric C."/>
            <person name="Louis A."/>
            <person name="Berthelot C."/>
            <person name="Parey E."/>
            <person name="Roest Crollius H."/>
            <person name="Montfort J."/>
            <person name="Robinson-Rechavi M."/>
            <person name="Bucao C."/>
            <person name="Bouchez O."/>
            <person name="Gislard M."/>
            <person name="Lluch J."/>
            <person name="Milhes M."/>
            <person name="Lampietro C."/>
            <person name="Lopez Roques C."/>
            <person name="Donnadieu C."/>
            <person name="Braasch I."/>
            <person name="Desvignes T."/>
            <person name="Postlethwait J."/>
            <person name="Bobe J."/>
            <person name="Guiguen Y."/>
            <person name="Dirks R."/>
        </authorList>
    </citation>
    <scope>NUCLEOTIDE SEQUENCE</scope>
    <source>
        <strain evidence="2">Tag_6206</strain>
        <tissue evidence="2">Liver</tissue>
    </source>
</reference>
<organism evidence="2 3">
    <name type="scientific">Anguilla anguilla</name>
    <name type="common">European freshwater eel</name>
    <name type="synonym">Muraena anguilla</name>
    <dbReference type="NCBI Taxonomy" id="7936"/>
    <lineage>
        <taxon>Eukaryota</taxon>
        <taxon>Metazoa</taxon>
        <taxon>Chordata</taxon>
        <taxon>Craniata</taxon>
        <taxon>Vertebrata</taxon>
        <taxon>Euteleostomi</taxon>
        <taxon>Actinopterygii</taxon>
        <taxon>Neopterygii</taxon>
        <taxon>Teleostei</taxon>
        <taxon>Anguilliformes</taxon>
        <taxon>Anguillidae</taxon>
        <taxon>Anguilla</taxon>
    </lineage>
</organism>
<sequence>MGDNKMETLGKDTAQVECKQPDDNEGGIRRRLRDRDLLRKRRAEAEEKEIYQWVYGVQSKRQRGRPEGKTGPGRKGRPKKSETAVAPQPAQEGAPQDGSAEEEVQQGAVLSQTEEQLPWDPAQEEQPVISDPDQAEQPVTANIADEQAPPAETASVPPKDEVTIEDLGPDDEEAEPEPYPARELAPERGTEEEPGDNVTDSTGVFSISTLVSPPQPSYLPGPSL</sequence>
<feature type="compositionally biased region" description="Acidic residues" evidence="1">
    <location>
        <begin position="163"/>
        <end position="176"/>
    </location>
</feature>
<evidence type="ECO:0008006" key="4">
    <source>
        <dbReference type="Google" id="ProtNLM"/>
    </source>
</evidence>
<gene>
    <name evidence="2" type="ORF">ANANG_G00133260</name>
</gene>
<feature type="compositionally biased region" description="Pro residues" evidence="1">
    <location>
        <begin position="213"/>
        <end position="224"/>
    </location>
</feature>
<evidence type="ECO:0000256" key="1">
    <source>
        <dbReference type="SAM" id="MobiDB-lite"/>
    </source>
</evidence>
<dbReference type="Proteomes" id="UP001044222">
    <property type="component" value="Chromosome 7"/>
</dbReference>
<proteinExistence type="predicted"/>
<evidence type="ECO:0000313" key="2">
    <source>
        <dbReference type="EMBL" id="KAG5844919.1"/>
    </source>
</evidence>
<feature type="compositionally biased region" description="Polar residues" evidence="1">
    <location>
        <begin position="198"/>
        <end position="212"/>
    </location>
</feature>
<feature type="compositionally biased region" description="Basic and acidic residues" evidence="1">
    <location>
        <begin position="1"/>
        <end position="10"/>
    </location>
</feature>
<keyword evidence="3" id="KW-1185">Reference proteome</keyword>
<dbReference type="EMBL" id="JAFIRN010000007">
    <property type="protein sequence ID" value="KAG5844919.1"/>
    <property type="molecule type" value="Genomic_DNA"/>
</dbReference>
<protein>
    <recommendedName>
        <fullName evidence="4">Hemogen</fullName>
    </recommendedName>
</protein>
<feature type="region of interest" description="Disordered" evidence="1">
    <location>
        <begin position="49"/>
        <end position="224"/>
    </location>
</feature>
<dbReference type="AlphaFoldDB" id="A0A9D3RVD8"/>
<comment type="caution">
    <text evidence="2">The sequence shown here is derived from an EMBL/GenBank/DDBJ whole genome shotgun (WGS) entry which is preliminary data.</text>
</comment>
<feature type="region of interest" description="Disordered" evidence="1">
    <location>
        <begin position="1"/>
        <end position="37"/>
    </location>
</feature>